<keyword evidence="5" id="KW-0007">Acetylation</keyword>
<proteinExistence type="inferred from homology"/>
<dbReference type="OrthoDB" id="9803968at2"/>
<keyword evidence="3" id="KW-0547">Nucleotide-binding</keyword>
<evidence type="ECO:0000256" key="2">
    <source>
        <dbReference type="ARBA" id="ARBA00022598"/>
    </source>
</evidence>
<dbReference type="PROSITE" id="PS00455">
    <property type="entry name" value="AMP_BINDING"/>
    <property type="match status" value="1"/>
</dbReference>
<dbReference type="Gene3D" id="3.30.300.30">
    <property type="match status" value="1"/>
</dbReference>
<dbReference type="Pfam" id="PF16177">
    <property type="entry name" value="ACAS_N"/>
    <property type="match status" value="1"/>
</dbReference>
<evidence type="ECO:0000259" key="9">
    <source>
        <dbReference type="Pfam" id="PF16177"/>
    </source>
</evidence>
<dbReference type="FunFam" id="3.40.50.12780:FF:000001">
    <property type="entry name" value="Acetyl-coenzyme A synthetase"/>
    <property type="match status" value="1"/>
</dbReference>
<dbReference type="GO" id="GO:0005829">
    <property type="term" value="C:cytosol"/>
    <property type="evidence" value="ECO:0007669"/>
    <property type="project" value="TreeGrafter"/>
</dbReference>
<name>A0A1N7Q876_9RHOB</name>
<reference evidence="11" key="1">
    <citation type="submission" date="2017-01" db="EMBL/GenBank/DDBJ databases">
        <authorList>
            <person name="Varghese N."/>
            <person name="Submissions S."/>
        </authorList>
    </citation>
    <scope>NUCLEOTIDE SEQUENCE [LARGE SCALE GENOMIC DNA]</scope>
    <source>
        <strain evidence="11">DSM 29430</strain>
    </source>
</reference>
<dbReference type="PANTHER" id="PTHR24095:SF14">
    <property type="entry name" value="ACETYL-COENZYME A SYNTHETASE 1"/>
    <property type="match status" value="1"/>
</dbReference>
<keyword evidence="4" id="KW-0067">ATP-binding</keyword>
<keyword evidence="11" id="KW-1185">Reference proteome</keyword>
<gene>
    <name evidence="10" type="ORF">SAMN05421759_1391</name>
</gene>
<organism evidence="10 11">
    <name type="scientific">Roseivivax lentus</name>
    <dbReference type="NCBI Taxonomy" id="633194"/>
    <lineage>
        <taxon>Bacteria</taxon>
        <taxon>Pseudomonadati</taxon>
        <taxon>Pseudomonadota</taxon>
        <taxon>Alphaproteobacteria</taxon>
        <taxon>Rhodobacterales</taxon>
        <taxon>Roseobacteraceae</taxon>
        <taxon>Roseivivax</taxon>
    </lineage>
</organism>
<dbReference type="SUPFAM" id="SSF56801">
    <property type="entry name" value="Acetyl-CoA synthetase-like"/>
    <property type="match status" value="1"/>
</dbReference>
<evidence type="ECO:0000256" key="6">
    <source>
        <dbReference type="NCBIfam" id="TIGR02188"/>
    </source>
</evidence>
<dbReference type="STRING" id="633194.SAMN05421759_1391"/>
<dbReference type="PANTHER" id="PTHR24095">
    <property type="entry name" value="ACETYL-COENZYME A SYNTHETASE"/>
    <property type="match status" value="1"/>
</dbReference>
<dbReference type="InterPro" id="IPR042099">
    <property type="entry name" value="ANL_N_sf"/>
</dbReference>
<dbReference type="EMBL" id="FTOQ01000039">
    <property type="protein sequence ID" value="SIT19031.1"/>
    <property type="molecule type" value="Genomic_DNA"/>
</dbReference>
<evidence type="ECO:0000313" key="11">
    <source>
        <dbReference type="Proteomes" id="UP000186684"/>
    </source>
</evidence>
<dbReference type="Pfam" id="PF13193">
    <property type="entry name" value="AMP-binding_C"/>
    <property type="match status" value="1"/>
</dbReference>
<feature type="domain" description="Acetyl-coenzyme A synthetase N-terminal" evidence="9">
    <location>
        <begin position="27"/>
        <end position="84"/>
    </location>
</feature>
<dbReference type="CDD" id="cd05966">
    <property type="entry name" value="ACS"/>
    <property type="match status" value="1"/>
</dbReference>
<dbReference type="InterPro" id="IPR025110">
    <property type="entry name" value="AMP-bd_C"/>
</dbReference>
<dbReference type="HAMAP" id="MF_01123">
    <property type="entry name" value="Ac_CoA_synth"/>
    <property type="match status" value="1"/>
</dbReference>
<protein>
    <recommendedName>
        <fullName evidence="6">Acetate--CoA ligase</fullName>
        <ecNumber evidence="6">6.2.1.1</ecNumber>
    </recommendedName>
</protein>
<dbReference type="Gene3D" id="3.40.50.12780">
    <property type="entry name" value="N-terminal domain of ligase-like"/>
    <property type="match status" value="1"/>
</dbReference>
<dbReference type="NCBIfam" id="TIGR02188">
    <property type="entry name" value="Ac_CoA_lig_AcsA"/>
    <property type="match status" value="1"/>
</dbReference>
<keyword evidence="2" id="KW-0436">Ligase</keyword>
<dbReference type="Proteomes" id="UP000186684">
    <property type="component" value="Unassembled WGS sequence"/>
</dbReference>
<dbReference type="NCBIfam" id="NF001208">
    <property type="entry name" value="PRK00174.1"/>
    <property type="match status" value="1"/>
</dbReference>
<dbReference type="RefSeq" id="WP_076451415.1">
    <property type="nucleotide sequence ID" value="NZ_FTOQ01000039.1"/>
</dbReference>
<dbReference type="AlphaFoldDB" id="A0A1N7Q876"/>
<dbReference type="GO" id="GO:0003987">
    <property type="term" value="F:acetate-CoA ligase activity"/>
    <property type="evidence" value="ECO:0007669"/>
    <property type="project" value="UniProtKB-UniRule"/>
</dbReference>
<feature type="domain" description="AMP-binding enzyme C-terminal" evidence="8">
    <location>
        <begin position="535"/>
        <end position="613"/>
    </location>
</feature>
<comment type="similarity">
    <text evidence="1">Belongs to the ATP-dependent AMP-binding enzyme family.</text>
</comment>
<dbReference type="InterPro" id="IPR045851">
    <property type="entry name" value="AMP-bd_C_sf"/>
</dbReference>
<dbReference type="InterPro" id="IPR011904">
    <property type="entry name" value="Ac_CoA_lig"/>
</dbReference>
<feature type="non-terminal residue" evidence="10">
    <location>
        <position position="653"/>
    </location>
</feature>
<accession>A0A1N7Q876</accession>
<evidence type="ECO:0000256" key="3">
    <source>
        <dbReference type="ARBA" id="ARBA00022741"/>
    </source>
</evidence>
<dbReference type="GO" id="GO:0016208">
    <property type="term" value="F:AMP binding"/>
    <property type="evidence" value="ECO:0007669"/>
    <property type="project" value="InterPro"/>
</dbReference>
<dbReference type="Pfam" id="PF00501">
    <property type="entry name" value="AMP-binding"/>
    <property type="match status" value="1"/>
</dbReference>
<evidence type="ECO:0000256" key="4">
    <source>
        <dbReference type="ARBA" id="ARBA00022840"/>
    </source>
</evidence>
<dbReference type="GO" id="GO:0005524">
    <property type="term" value="F:ATP binding"/>
    <property type="evidence" value="ECO:0007669"/>
    <property type="project" value="UniProtKB-KW"/>
</dbReference>
<dbReference type="InterPro" id="IPR032387">
    <property type="entry name" value="ACAS_N"/>
</dbReference>
<evidence type="ECO:0000259" key="8">
    <source>
        <dbReference type="Pfam" id="PF13193"/>
    </source>
</evidence>
<dbReference type="InterPro" id="IPR020845">
    <property type="entry name" value="AMP-binding_CS"/>
</dbReference>
<sequence length="653" mass="71568">MSHHDPNETFAPSADFVSHAHVDAAKYDAMYARSIADPEGFWAEQAGRIDWMRAPTKIKDVNFDYGSVSIKWYEDGQLNVAANCVDRHLETRGDQTAIIWEPDDPEEGAQHITYRDLARNVARMANVLKDQGVARGDRVVIYLPMIPEAAYAMLACARIGAIHSIVFAGFSPDALAQRVNGSDAKCVITADEAPRGGKKTPLKANADKALANCDASVKCLVVRRTGGDIAWNAERDIDVTAALADASDECAPEAMDAEDPLFILYTSGSTGQPKGVVHSTGGYLVYAALTHEITFDYHDGDVYWCTADVGWVTGHSYIIYGPLANGATTLMFEGVPTYPDASRFWQVCEKHKVNQFYTAPTAIRALMGQGNEFVTKCDLSSLRLLGTVGEPINPEAWTWYNDVVGGGRCPIVDTWWQTETGGHLMTPLPGAHATKPGAAMKPFFGIKPVVLEAESGKEIDGNPAEGVLAIADSWPGQMRTVWGDHERFENTYFQQYKGYYFSGDGCRRDADGDYWITGRVDDVINVSGHRMGTAEVESALVSHDAVAEAAVVGYPHDVKGQGIYCYVTLMSGQEPSDELRKELRNWVRQEIGPIASPDLIQWAPGLPKTRSGKIMRRILRKIAENDYGSLGDTSTLAEPEVVEDLIENRMNRG</sequence>
<evidence type="ECO:0000256" key="1">
    <source>
        <dbReference type="ARBA" id="ARBA00006432"/>
    </source>
</evidence>
<dbReference type="InterPro" id="IPR000873">
    <property type="entry name" value="AMP-dep_synth/lig_dom"/>
</dbReference>
<evidence type="ECO:0000256" key="5">
    <source>
        <dbReference type="ARBA" id="ARBA00022990"/>
    </source>
</evidence>
<dbReference type="GO" id="GO:0019427">
    <property type="term" value="P:acetyl-CoA biosynthetic process from acetate"/>
    <property type="evidence" value="ECO:0007669"/>
    <property type="project" value="UniProtKB-UniRule"/>
</dbReference>
<dbReference type="FunFam" id="3.30.300.30:FF:000004">
    <property type="entry name" value="Acetyl-coenzyme A synthetase"/>
    <property type="match status" value="1"/>
</dbReference>
<evidence type="ECO:0000259" key="7">
    <source>
        <dbReference type="Pfam" id="PF00501"/>
    </source>
</evidence>
<dbReference type="EC" id="6.2.1.1" evidence="6"/>
<feature type="domain" description="AMP-dependent synthetase/ligase" evidence="7">
    <location>
        <begin position="86"/>
        <end position="471"/>
    </location>
</feature>
<evidence type="ECO:0000313" key="10">
    <source>
        <dbReference type="EMBL" id="SIT19031.1"/>
    </source>
</evidence>